<dbReference type="AlphaFoldDB" id="A0AAV7TR68"/>
<name>A0AAV7TR68_PLEWA</name>
<dbReference type="Proteomes" id="UP001066276">
    <property type="component" value="Chromosome 3_2"/>
</dbReference>
<reference evidence="2" key="1">
    <citation type="journal article" date="2022" name="bioRxiv">
        <title>Sequencing and chromosome-scale assembly of the giantPleurodeles waltlgenome.</title>
        <authorList>
            <person name="Brown T."/>
            <person name="Elewa A."/>
            <person name="Iarovenko S."/>
            <person name="Subramanian E."/>
            <person name="Araus A.J."/>
            <person name="Petzold A."/>
            <person name="Susuki M."/>
            <person name="Suzuki K.-i.T."/>
            <person name="Hayashi T."/>
            <person name="Toyoda A."/>
            <person name="Oliveira C."/>
            <person name="Osipova E."/>
            <person name="Leigh N.D."/>
            <person name="Simon A."/>
            <person name="Yun M.H."/>
        </authorList>
    </citation>
    <scope>NUCLEOTIDE SEQUENCE</scope>
    <source>
        <strain evidence="2">20211129_DDA</strain>
        <tissue evidence="2">Liver</tissue>
    </source>
</reference>
<accession>A0AAV7TR68</accession>
<evidence type="ECO:0000313" key="2">
    <source>
        <dbReference type="EMBL" id="KAJ1178709.1"/>
    </source>
</evidence>
<proteinExistence type="predicted"/>
<evidence type="ECO:0000256" key="1">
    <source>
        <dbReference type="SAM" id="MobiDB-lite"/>
    </source>
</evidence>
<gene>
    <name evidence="2" type="ORF">NDU88_003951</name>
</gene>
<keyword evidence="3" id="KW-1185">Reference proteome</keyword>
<comment type="caution">
    <text evidence="2">The sequence shown here is derived from an EMBL/GenBank/DDBJ whole genome shotgun (WGS) entry which is preliminary data.</text>
</comment>
<dbReference type="EMBL" id="JANPWB010000006">
    <property type="protein sequence ID" value="KAJ1178709.1"/>
    <property type="molecule type" value="Genomic_DNA"/>
</dbReference>
<sequence>MRVGLPQPVVAPPPHTERQHQSVQRGACKSLFGSTVAPGGVPLACGSTGQRGSTPEQERGLIVMGRDKASQGKVKMNKFTALVGGSRNTPEDSEPSSDDTAAILQAIQASKVGVVVALLRQDLHHTVDSVKEAKGRISEFEDTVRNV</sequence>
<evidence type="ECO:0000313" key="3">
    <source>
        <dbReference type="Proteomes" id="UP001066276"/>
    </source>
</evidence>
<protein>
    <submittedName>
        <fullName evidence="2">Uncharacterized protein</fullName>
    </submittedName>
</protein>
<feature type="region of interest" description="Disordered" evidence="1">
    <location>
        <begin position="1"/>
        <end position="25"/>
    </location>
</feature>
<organism evidence="2 3">
    <name type="scientific">Pleurodeles waltl</name>
    <name type="common">Iberian ribbed newt</name>
    <dbReference type="NCBI Taxonomy" id="8319"/>
    <lineage>
        <taxon>Eukaryota</taxon>
        <taxon>Metazoa</taxon>
        <taxon>Chordata</taxon>
        <taxon>Craniata</taxon>
        <taxon>Vertebrata</taxon>
        <taxon>Euteleostomi</taxon>
        <taxon>Amphibia</taxon>
        <taxon>Batrachia</taxon>
        <taxon>Caudata</taxon>
        <taxon>Salamandroidea</taxon>
        <taxon>Salamandridae</taxon>
        <taxon>Pleurodelinae</taxon>
        <taxon>Pleurodeles</taxon>
    </lineage>
</organism>